<dbReference type="Proteomes" id="UP000785679">
    <property type="component" value="Unassembled WGS sequence"/>
</dbReference>
<gene>
    <name evidence="3" type="ORF">FGO68_gene12296</name>
</gene>
<protein>
    <submittedName>
        <fullName evidence="3">Uncharacterized protein</fullName>
    </submittedName>
</protein>
<reference evidence="3" key="1">
    <citation type="submission" date="2019-06" db="EMBL/GenBank/DDBJ databases">
        <authorList>
            <person name="Zheng W."/>
        </authorList>
    </citation>
    <scope>NUCLEOTIDE SEQUENCE</scope>
    <source>
        <strain evidence="3">QDHG01</strain>
    </source>
</reference>
<proteinExistence type="predicted"/>
<name>A0A8J8T0Q7_HALGN</name>
<feature type="compositionally biased region" description="Polar residues" evidence="2">
    <location>
        <begin position="299"/>
        <end position="317"/>
    </location>
</feature>
<dbReference type="EMBL" id="RRYP01011140">
    <property type="protein sequence ID" value="TNV77927.1"/>
    <property type="molecule type" value="Genomic_DNA"/>
</dbReference>
<evidence type="ECO:0000313" key="3">
    <source>
        <dbReference type="EMBL" id="TNV77927.1"/>
    </source>
</evidence>
<dbReference type="OrthoDB" id="313383at2759"/>
<keyword evidence="1" id="KW-0175">Coiled coil</keyword>
<evidence type="ECO:0000313" key="4">
    <source>
        <dbReference type="Proteomes" id="UP000785679"/>
    </source>
</evidence>
<keyword evidence="4" id="KW-1185">Reference proteome</keyword>
<comment type="caution">
    <text evidence="3">The sequence shown here is derived from an EMBL/GenBank/DDBJ whole genome shotgun (WGS) entry which is preliminary data.</text>
</comment>
<feature type="region of interest" description="Disordered" evidence="2">
    <location>
        <begin position="291"/>
        <end position="317"/>
    </location>
</feature>
<evidence type="ECO:0000256" key="2">
    <source>
        <dbReference type="SAM" id="MobiDB-lite"/>
    </source>
</evidence>
<evidence type="ECO:0000256" key="1">
    <source>
        <dbReference type="SAM" id="Coils"/>
    </source>
</evidence>
<feature type="coiled-coil region" evidence="1">
    <location>
        <begin position="186"/>
        <end position="220"/>
    </location>
</feature>
<feature type="region of interest" description="Disordered" evidence="2">
    <location>
        <begin position="1"/>
        <end position="48"/>
    </location>
</feature>
<accession>A0A8J8T0Q7</accession>
<sequence length="403" mass="46187">MMLHSNVSPKHITRQKPTPPPELSSSIPTQKRLPRPKDLILPPHSSVDNLDKIPSQIHQWRQESDVEDLKRRITDLEQALQTNYLDTESKQRRILELEQWIQCLSESTLVAAGGNQREASLMKKQINVCIERLDRLFAENFGLKKDLAYEKKRYMDLMSAFLELRNSLKAPQSPAKSVLSYTETHREDILTREKALEQTLMSLTEEVETLSQRNEEFLRDLRARHDFYGAYQESQDELRKLREAHALLISMIQSQQLQVTPPPAILSLTPQQKVNSFGFFGKLADMSRENQRSHAESEYIQSKPSTSFYTGNGNRGRQSESVILDNSEILIAQNSSRRNRSSASEILKSFITCGSLAGGGNHYGMAQPPGEDADVQRAVMNNEYIRMIIRDPSFTQRVNFLKR</sequence>
<dbReference type="AlphaFoldDB" id="A0A8J8T0Q7"/>
<organism evidence="3 4">
    <name type="scientific">Halteria grandinella</name>
    <dbReference type="NCBI Taxonomy" id="5974"/>
    <lineage>
        <taxon>Eukaryota</taxon>
        <taxon>Sar</taxon>
        <taxon>Alveolata</taxon>
        <taxon>Ciliophora</taxon>
        <taxon>Intramacronucleata</taxon>
        <taxon>Spirotrichea</taxon>
        <taxon>Stichotrichia</taxon>
        <taxon>Sporadotrichida</taxon>
        <taxon>Halteriidae</taxon>
        <taxon>Halteria</taxon>
    </lineage>
</organism>